<feature type="transmembrane region" description="Helical" evidence="2">
    <location>
        <begin position="1164"/>
        <end position="1186"/>
    </location>
</feature>
<feature type="compositionally biased region" description="Low complexity" evidence="1">
    <location>
        <begin position="505"/>
        <end position="517"/>
    </location>
</feature>
<feature type="chain" id="PRO_5040170518" evidence="3">
    <location>
        <begin position="33"/>
        <end position="1198"/>
    </location>
</feature>
<feature type="non-terminal residue" evidence="4">
    <location>
        <position position="1"/>
    </location>
</feature>
<feature type="compositionally biased region" description="Gly residues" evidence="1">
    <location>
        <begin position="376"/>
        <end position="388"/>
    </location>
</feature>
<accession>A0A9N8Z1N1</accession>
<evidence type="ECO:0000313" key="5">
    <source>
        <dbReference type="Proteomes" id="UP000789342"/>
    </source>
</evidence>
<name>A0A9N8Z1N1_9GLOM</name>
<dbReference type="OrthoDB" id="2370838at2759"/>
<dbReference type="Proteomes" id="UP000789342">
    <property type="component" value="Unassembled WGS sequence"/>
</dbReference>
<feature type="compositionally biased region" description="Gly residues" evidence="1">
    <location>
        <begin position="257"/>
        <end position="271"/>
    </location>
</feature>
<evidence type="ECO:0000313" key="4">
    <source>
        <dbReference type="EMBL" id="CAG8470348.1"/>
    </source>
</evidence>
<protein>
    <submittedName>
        <fullName evidence="4">1003_t:CDS:1</fullName>
    </submittedName>
</protein>
<feature type="transmembrane region" description="Helical" evidence="2">
    <location>
        <begin position="1137"/>
        <end position="1157"/>
    </location>
</feature>
<feature type="compositionally biased region" description="Gly residues" evidence="1">
    <location>
        <begin position="280"/>
        <end position="297"/>
    </location>
</feature>
<proteinExistence type="predicted"/>
<evidence type="ECO:0000256" key="1">
    <source>
        <dbReference type="SAM" id="MobiDB-lite"/>
    </source>
</evidence>
<keyword evidence="3" id="KW-0732">Signal</keyword>
<sequence length="1198" mass="127934">MLRKNWKELNSIGRASISLLIVLCICLQVSLATTVEEGVPLHVVQGTNYNDGTILLLFRGEQCNTTILYLRLIYPDGTWKKIDIDDSKSNIPPENFCYYNSSTFQKRGLRESIEQHLYRRHYVKSTCSEVESHPTPTSLSEECTTTSSTQYSEECTTTSSIQYSEECDTTSSSEYSEECDKTSSSEYSEECDTTSSSEYSEECATTSSSQSSEECAITTSSSQYSEECYHHSHKHHSSGCNHEHAPHKSKGSETGPGKTGSHGATGTGRGVTGIATRTGTGIGPGETGTGIGPGETGTGIRSVPGPGETGTGIRSVPGPGETGTGIRSVPVTGPGETGTGVRSVPGPGETGTGIGSVPGPGETGTGIRSVPVTGPGETGSGIGPGETGTGIRSVPVTVPGETGSGIGPGETGTGIRSVPVTVPGETGSGIGPGETGTGIRSVPVTVPGETGSGIGPGETGTGIESVSVTGPGETGSGIGPGETGTGIESVSVTGPGETGSGIGPGETITGAATGTGPSETITGEATGTGPRETGTSEAITGTATGVSGTRTGTATTTAVSSTTSTTIPTKGIVIPTDENSGEISAINIYAIKNKCILVTYFSEIPASHKIKGLIITWNGDVENYTIDFGEECTYSQIIKNIDELEFLRVCYKEKTLELDWTIYSTPDDNGNNVTQTSTGVISNFNITSYTDFPKIFSVENRKYGVVTVTHEVNTTIWKVSIYWIYGQNVNGPYEIYSLNDKDVIVFKVFKCTIARQYLGYSCVIYVERRGETKPSFIDIDFYNTGSINGTHTFTINDVPNDQKPFSALALRYGGFIILTKSNTTIDGFAVTNEGNNVTRWGLPTNYTYLPITGVSQRNVVWAFVNHNGSSWTVITSDTLSGYNEDKMKKYGTPTVVYTNPDVGAKFPVPHESKEFVIRYAFPITPSSGYVTINLHDTTGIHPVFRMPANLGNYKQDTITFNAPAGTISTPGGNYTVDVDDGFITDTDNKQDAPGIHDKWSFTTGDSFNNGTGPASVIILLTSEGTNLYVEKSVSRDVFVTKMRDQISRAIGCTPERISIPTKFQYKHDTPSDQIFMRVDISEASTTADTDAVTLSQYLDNVIKYKNMTSISTGDTTKYLDSDNGAWRLNGLWGKYKWALFAIFGLLFLFLLCCWGHFKHKKGRNLLVFVLCPLILVDFGLDITFVARHGKDEKWLYPT</sequence>
<feature type="signal peptide" evidence="3">
    <location>
        <begin position="1"/>
        <end position="32"/>
    </location>
</feature>
<feature type="region of interest" description="Disordered" evidence="1">
    <location>
        <begin position="493"/>
        <end position="562"/>
    </location>
</feature>
<keyword evidence="2" id="KW-0812">Transmembrane</keyword>
<keyword evidence="5" id="KW-1185">Reference proteome</keyword>
<keyword evidence="2" id="KW-0472">Membrane</keyword>
<feature type="region of interest" description="Disordered" evidence="1">
    <location>
        <begin position="232"/>
        <end position="416"/>
    </location>
</feature>
<feature type="compositionally biased region" description="Gly residues" evidence="1">
    <location>
        <begin position="402"/>
        <end position="412"/>
    </location>
</feature>
<evidence type="ECO:0000256" key="3">
    <source>
        <dbReference type="SAM" id="SignalP"/>
    </source>
</evidence>
<keyword evidence="2" id="KW-1133">Transmembrane helix</keyword>
<organism evidence="4 5">
    <name type="scientific">Acaulospora morrowiae</name>
    <dbReference type="NCBI Taxonomy" id="94023"/>
    <lineage>
        <taxon>Eukaryota</taxon>
        <taxon>Fungi</taxon>
        <taxon>Fungi incertae sedis</taxon>
        <taxon>Mucoromycota</taxon>
        <taxon>Glomeromycotina</taxon>
        <taxon>Glomeromycetes</taxon>
        <taxon>Diversisporales</taxon>
        <taxon>Acaulosporaceae</taxon>
        <taxon>Acaulospora</taxon>
    </lineage>
</organism>
<dbReference type="EMBL" id="CAJVPV010000705">
    <property type="protein sequence ID" value="CAG8470348.1"/>
    <property type="molecule type" value="Genomic_DNA"/>
</dbReference>
<reference evidence="4" key="1">
    <citation type="submission" date="2021-06" db="EMBL/GenBank/DDBJ databases">
        <authorList>
            <person name="Kallberg Y."/>
            <person name="Tangrot J."/>
            <person name="Rosling A."/>
        </authorList>
    </citation>
    <scope>NUCLEOTIDE SEQUENCE</scope>
    <source>
        <strain evidence="4">CL551</strain>
    </source>
</reference>
<dbReference type="AlphaFoldDB" id="A0A9N8Z1N1"/>
<feature type="compositionally biased region" description="Gly residues" evidence="1">
    <location>
        <begin position="348"/>
        <end position="364"/>
    </location>
</feature>
<feature type="compositionally biased region" description="Low complexity" evidence="1">
    <location>
        <begin position="540"/>
        <end position="562"/>
    </location>
</feature>
<evidence type="ECO:0000256" key="2">
    <source>
        <dbReference type="SAM" id="Phobius"/>
    </source>
</evidence>
<comment type="caution">
    <text evidence="4">The sequence shown here is derived from an EMBL/GenBank/DDBJ whole genome shotgun (WGS) entry which is preliminary data.</text>
</comment>
<gene>
    <name evidence="4" type="ORF">AMORRO_LOCUS1826</name>
</gene>